<dbReference type="AlphaFoldDB" id="K0RIF0"/>
<sequence>VVDRDLSGHGADGLEQGSYPVIVVVAGRQVDPGPARGQLAHKQEDEGLGYIAMAWILVHLADGGADGREGTFQKFRVQG</sequence>
<organism evidence="1 2">
    <name type="scientific">Thalassiosira oceanica</name>
    <name type="common">Marine diatom</name>
    <dbReference type="NCBI Taxonomy" id="159749"/>
    <lineage>
        <taxon>Eukaryota</taxon>
        <taxon>Sar</taxon>
        <taxon>Stramenopiles</taxon>
        <taxon>Ochrophyta</taxon>
        <taxon>Bacillariophyta</taxon>
        <taxon>Coscinodiscophyceae</taxon>
        <taxon>Thalassiosirophycidae</taxon>
        <taxon>Thalassiosirales</taxon>
        <taxon>Thalassiosiraceae</taxon>
        <taxon>Thalassiosira</taxon>
    </lineage>
</organism>
<reference evidence="1 2" key="1">
    <citation type="journal article" date="2012" name="Genome Biol.">
        <title>Genome and low-iron response of an oceanic diatom adapted to chronic iron limitation.</title>
        <authorList>
            <person name="Lommer M."/>
            <person name="Specht M."/>
            <person name="Roy A.S."/>
            <person name="Kraemer L."/>
            <person name="Andreson R."/>
            <person name="Gutowska M.A."/>
            <person name="Wolf J."/>
            <person name="Bergner S.V."/>
            <person name="Schilhabel M.B."/>
            <person name="Klostermeier U.C."/>
            <person name="Beiko R.G."/>
            <person name="Rosenstiel P."/>
            <person name="Hippler M."/>
            <person name="Laroche J."/>
        </authorList>
    </citation>
    <scope>NUCLEOTIDE SEQUENCE [LARGE SCALE GENOMIC DNA]</scope>
    <source>
        <strain evidence="1 2">CCMP1005</strain>
    </source>
</reference>
<dbReference type="EMBL" id="AGNL01038694">
    <property type="protein sequence ID" value="EJK53015.1"/>
    <property type="molecule type" value="Genomic_DNA"/>
</dbReference>
<keyword evidence="2" id="KW-1185">Reference proteome</keyword>
<accession>K0RIF0</accession>
<proteinExistence type="predicted"/>
<evidence type="ECO:0000313" key="2">
    <source>
        <dbReference type="Proteomes" id="UP000266841"/>
    </source>
</evidence>
<gene>
    <name evidence="1" type="ORF">THAOC_27621</name>
</gene>
<dbReference type="Proteomes" id="UP000266841">
    <property type="component" value="Unassembled WGS sequence"/>
</dbReference>
<protein>
    <submittedName>
        <fullName evidence="1">Uncharacterized protein</fullName>
    </submittedName>
</protein>
<evidence type="ECO:0000313" key="1">
    <source>
        <dbReference type="EMBL" id="EJK53015.1"/>
    </source>
</evidence>
<comment type="caution">
    <text evidence="1">The sequence shown here is derived from an EMBL/GenBank/DDBJ whole genome shotgun (WGS) entry which is preliminary data.</text>
</comment>
<name>K0RIF0_THAOC</name>
<feature type="non-terminal residue" evidence="1">
    <location>
        <position position="1"/>
    </location>
</feature>